<gene>
    <name evidence="9" type="primary">lspA</name>
    <name evidence="11" type="ORF">FRX97_01560</name>
</gene>
<keyword evidence="2 9" id="KW-1003">Cell membrane</keyword>
<feature type="transmembrane region" description="Helical" evidence="9">
    <location>
        <begin position="59"/>
        <end position="80"/>
    </location>
</feature>
<dbReference type="GO" id="GO:0006508">
    <property type="term" value="P:proteolysis"/>
    <property type="evidence" value="ECO:0007669"/>
    <property type="project" value="UniProtKB-KW"/>
</dbReference>
<keyword evidence="8 9" id="KW-0472">Membrane</keyword>
<dbReference type="Proteomes" id="UP000321168">
    <property type="component" value="Unassembled WGS sequence"/>
</dbReference>
<evidence type="ECO:0000256" key="10">
    <source>
        <dbReference type="RuleBase" id="RU004181"/>
    </source>
</evidence>
<comment type="similarity">
    <text evidence="1 9 10">Belongs to the peptidase A8 family.</text>
</comment>
<comment type="caution">
    <text evidence="9">Lacks conserved residue(s) required for the propagation of feature annotation.</text>
</comment>
<feature type="active site" evidence="9">
    <location>
        <position position="178"/>
    </location>
</feature>
<comment type="subcellular location">
    <subcellularLocation>
        <location evidence="9">Cell membrane</location>
        <topology evidence="9">Multi-pass membrane protein</topology>
    </subcellularLocation>
</comment>
<dbReference type="UniPathway" id="UPA00665"/>
<evidence type="ECO:0000256" key="9">
    <source>
        <dbReference type="HAMAP-Rule" id="MF_00161"/>
    </source>
</evidence>
<feature type="transmembrane region" description="Helical" evidence="9">
    <location>
        <begin position="168"/>
        <end position="191"/>
    </location>
</feature>
<proteinExistence type="inferred from homology"/>
<dbReference type="HAMAP" id="MF_00161">
    <property type="entry name" value="LspA"/>
    <property type="match status" value="1"/>
</dbReference>
<keyword evidence="6 9" id="KW-0378">Hydrolase</keyword>
<sequence>MRLSIIIISAVLLVDQISKFWIKLSMHYGESISVFGDWFYIHFIENPGMAFGLAFGGTIGKVLLTLFRFAAIIAIGYYLFKKAIKLPSKGFIIAISLIFAGALGNLIDSLFYGVIFSASSPYNVAEFLPEAGGYGKFLQGKVVDMLYFPIVEGHWPNWVPFVGGDYMVFFRPIFNIADTAISVGVGMLILFQKKYLTTN</sequence>
<dbReference type="PRINTS" id="PR00781">
    <property type="entry name" value="LIPOSIGPTASE"/>
</dbReference>
<dbReference type="AlphaFoldDB" id="A0A5C6VPS8"/>
<comment type="function">
    <text evidence="9">This protein specifically catalyzes the removal of signal peptides from prolipoproteins.</text>
</comment>
<feature type="transmembrane region" description="Helical" evidence="9">
    <location>
        <begin position="92"/>
        <end position="115"/>
    </location>
</feature>
<evidence type="ECO:0000313" key="11">
    <source>
        <dbReference type="EMBL" id="TXC85338.1"/>
    </source>
</evidence>
<evidence type="ECO:0000256" key="6">
    <source>
        <dbReference type="ARBA" id="ARBA00022801"/>
    </source>
</evidence>
<evidence type="ECO:0000256" key="5">
    <source>
        <dbReference type="ARBA" id="ARBA00022750"/>
    </source>
</evidence>
<dbReference type="RefSeq" id="WP_147012677.1">
    <property type="nucleotide sequence ID" value="NZ_VORB01000001.1"/>
</dbReference>
<dbReference type="PANTHER" id="PTHR33695:SF1">
    <property type="entry name" value="LIPOPROTEIN SIGNAL PEPTIDASE"/>
    <property type="match status" value="1"/>
</dbReference>
<evidence type="ECO:0000256" key="4">
    <source>
        <dbReference type="ARBA" id="ARBA00022692"/>
    </source>
</evidence>
<evidence type="ECO:0000313" key="12">
    <source>
        <dbReference type="Proteomes" id="UP000321168"/>
    </source>
</evidence>
<evidence type="ECO:0000256" key="1">
    <source>
        <dbReference type="ARBA" id="ARBA00006139"/>
    </source>
</evidence>
<feature type="active site" evidence="9">
    <location>
        <position position="144"/>
    </location>
</feature>
<dbReference type="PANTHER" id="PTHR33695">
    <property type="entry name" value="LIPOPROTEIN SIGNAL PEPTIDASE"/>
    <property type="match status" value="1"/>
</dbReference>
<accession>A0A5C6VPS8</accession>
<organism evidence="11 12">
    <name type="scientific">Luteibaculum oceani</name>
    <dbReference type="NCBI Taxonomy" id="1294296"/>
    <lineage>
        <taxon>Bacteria</taxon>
        <taxon>Pseudomonadati</taxon>
        <taxon>Bacteroidota</taxon>
        <taxon>Flavobacteriia</taxon>
        <taxon>Flavobacteriales</taxon>
        <taxon>Luteibaculaceae</taxon>
        <taxon>Luteibaculum</taxon>
    </lineage>
</organism>
<keyword evidence="7 9" id="KW-1133">Transmembrane helix</keyword>
<dbReference type="EMBL" id="VORB01000001">
    <property type="protein sequence ID" value="TXC85338.1"/>
    <property type="molecule type" value="Genomic_DNA"/>
</dbReference>
<keyword evidence="4 9" id="KW-0812">Transmembrane</keyword>
<name>A0A5C6VPS8_9FLAO</name>
<comment type="caution">
    <text evidence="11">The sequence shown here is derived from an EMBL/GenBank/DDBJ whole genome shotgun (WGS) entry which is preliminary data.</text>
</comment>
<dbReference type="NCBIfam" id="NF011369">
    <property type="entry name" value="PRK14788.1"/>
    <property type="match status" value="1"/>
</dbReference>
<keyword evidence="11" id="KW-0449">Lipoprotein</keyword>
<dbReference type="Pfam" id="PF01252">
    <property type="entry name" value="Peptidase_A8"/>
    <property type="match status" value="1"/>
</dbReference>
<dbReference type="OrthoDB" id="9810259at2"/>
<comment type="catalytic activity">
    <reaction evidence="9">
        <text>Release of signal peptides from bacterial membrane prolipoproteins. Hydrolyzes -Xaa-Yaa-Zaa-|-(S,diacylglyceryl)Cys-, in which Xaa is hydrophobic (preferably Leu), and Yaa (Ala or Ser) and Zaa (Gly or Ala) have small, neutral side chains.</text>
        <dbReference type="EC" id="3.4.23.36"/>
    </reaction>
</comment>
<evidence type="ECO:0000256" key="7">
    <source>
        <dbReference type="ARBA" id="ARBA00022989"/>
    </source>
</evidence>
<evidence type="ECO:0000256" key="2">
    <source>
        <dbReference type="ARBA" id="ARBA00022475"/>
    </source>
</evidence>
<comment type="pathway">
    <text evidence="9">Protein modification; lipoprotein biosynthesis (signal peptide cleavage).</text>
</comment>
<keyword evidence="3 9" id="KW-0645">Protease</keyword>
<dbReference type="InterPro" id="IPR001872">
    <property type="entry name" value="Peptidase_A8"/>
</dbReference>
<dbReference type="GO" id="GO:0005886">
    <property type="term" value="C:plasma membrane"/>
    <property type="evidence" value="ECO:0007669"/>
    <property type="project" value="UniProtKB-SubCell"/>
</dbReference>
<protein>
    <recommendedName>
        <fullName evidence="9">Lipoprotein signal peptidase</fullName>
        <ecNumber evidence="9">3.4.23.36</ecNumber>
    </recommendedName>
    <alternativeName>
        <fullName evidence="9">Prolipoprotein signal peptidase</fullName>
    </alternativeName>
    <alternativeName>
        <fullName evidence="9">Signal peptidase II</fullName>
        <shortName evidence="9">SPase II</shortName>
    </alternativeName>
</protein>
<dbReference type="GO" id="GO:0004190">
    <property type="term" value="F:aspartic-type endopeptidase activity"/>
    <property type="evidence" value="ECO:0007669"/>
    <property type="project" value="UniProtKB-UniRule"/>
</dbReference>
<dbReference type="EC" id="3.4.23.36" evidence="9"/>
<keyword evidence="5 9" id="KW-0064">Aspartyl protease</keyword>
<keyword evidence="12" id="KW-1185">Reference proteome</keyword>
<evidence type="ECO:0000256" key="8">
    <source>
        <dbReference type="ARBA" id="ARBA00023136"/>
    </source>
</evidence>
<evidence type="ECO:0000256" key="3">
    <source>
        <dbReference type="ARBA" id="ARBA00022670"/>
    </source>
</evidence>
<reference evidence="11 12" key="1">
    <citation type="submission" date="2019-08" db="EMBL/GenBank/DDBJ databases">
        <title>Genome of Luteibaculum oceani JCM 18817.</title>
        <authorList>
            <person name="Bowman J.P."/>
        </authorList>
    </citation>
    <scope>NUCLEOTIDE SEQUENCE [LARGE SCALE GENOMIC DNA]</scope>
    <source>
        <strain evidence="11 12">JCM 18817</strain>
    </source>
</reference>